<comment type="caution">
    <text evidence="2">The sequence shown here is derived from an EMBL/GenBank/DDBJ whole genome shotgun (WGS) entry which is preliminary data.</text>
</comment>
<sequence>MRCKKHLPDLSSTIGVCATCLRERLIAILAAQAQAQAQAHTQVQLTRNASRASDERSRNNDPNPPPLVFPRSVSPYVSRRKSDYAAAWNSSDDARDRLFYSTPQLGPTYAGNSEFEGGARPSKKRLSKFWKFSNLFRTRSEKYRTDPSFEKPSPSASPSWFSTFFPSRRKNQDRTGTAENSAHAAGTRRRYHHRVTDRGMSPVRKDDFGDECDRSPSGSGYASESSPQWRRTPLSTATPARRSRLGHAKSISGSGMAICLSPLVRASPNRRWRRLSRLGRRRRSRTSPPQRRFALTGPGSLRILEELTTTVDSVDISSGTIYIDFGVKPLEKTTLSSKYQCKEGDEILTISWVLVSGVIIKTSVNGRHMKFGEKGDSGEG</sequence>
<evidence type="ECO:0000313" key="3">
    <source>
        <dbReference type="Proteomes" id="UP000289738"/>
    </source>
</evidence>
<organism evidence="2 3">
    <name type="scientific">Arachis hypogaea</name>
    <name type="common">Peanut</name>
    <dbReference type="NCBI Taxonomy" id="3818"/>
    <lineage>
        <taxon>Eukaryota</taxon>
        <taxon>Viridiplantae</taxon>
        <taxon>Streptophyta</taxon>
        <taxon>Embryophyta</taxon>
        <taxon>Tracheophyta</taxon>
        <taxon>Spermatophyta</taxon>
        <taxon>Magnoliopsida</taxon>
        <taxon>eudicotyledons</taxon>
        <taxon>Gunneridae</taxon>
        <taxon>Pentapetalae</taxon>
        <taxon>rosids</taxon>
        <taxon>fabids</taxon>
        <taxon>Fabales</taxon>
        <taxon>Fabaceae</taxon>
        <taxon>Papilionoideae</taxon>
        <taxon>50 kb inversion clade</taxon>
        <taxon>dalbergioids sensu lato</taxon>
        <taxon>Dalbergieae</taxon>
        <taxon>Pterocarpus clade</taxon>
        <taxon>Arachis</taxon>
    </lineage>
</organism>
<protein>
    <submittedName>
        <fullName evidence="2">Uncharacterized protein</fullName>
    </submittedName>
</protein>
<dbReference type="AlphaFoldDB" id="A0A445DCH1"/>
<dbReference type="Proteomes" id="UP000289738">
    <property type="component" value="Chromosome A04"/>
</dbReference>
<dbReference type="PANTHER" id="PTHR35486:SF1">
    <property type="entry name" value="OS02G0689500 PROTEIN"/>
    <property type="match status" value="1"/>
</dbReference>
<dbReference type="PANTHER" id="PTHR35486">
    <property type="entry name" value="EXPRESSED PROTEIN"/>
    <property type="match status" value="1"/>
</dbReference>
<evidence type="ECO:0000256" key="1">
    <source>
        <dbReference type="SAM" id="MobiDB-lite"/>
    </source>
</evidence>
<dbReference type="EMBL" id="SDMP01000004">
    <property type="protein sequence ID" value="RYR60871.1"/>
    <property type="molecule type" value="Genomic_DNA"/>
</dbReference>
<evidence type="ECO:0000313" key="2">
    <source>
        <dbReference type="EMBL" id="RYR60871.1"/>
    </source>
</evidence>
<dbReference type="STRING" id="3818.A0A445DCH1"/>
<proteinExistence type="predicted"/>
<feature type="compositionally biased region" description="Basic and acidic residues" evidence="1">
    <location>
        <begin position="203"/>
        <end position="214"/>
    </location>
</feature>
<name>A0A445DCH1_ARAHY</name>
<accession>A0A445DCH1</accession>
<feature type="region of interest" description="Disordered" evidence="1">
    <location>
        <begin position="44"/>
        <end position="73"/>
    </location>
</feature>
<feature type="region of interest" description="Disordered" evidence="1">
    <location>
        <begin position="274"/>
        <end position="295"/>
    </location>
</feature>
<feature type="compositionally biased region" description="Basic residues" evidence="1">
    <location>
        <begin position="274"/>
        <end position="285"/>
    </location>
</feature>
<gene>
    <name evidence="2" type="ORF">Ahy_A04g017946</name>
</gene>
<feature type="region of interest" description="Disordered" evidence="1">
    <location>
        <begin position="144"/>
        <end position="249"/>
    </location>
</feature>
<keyword evidence="3" id="KW-1185">Reference proteome</keyword>
<feature type="compositionally biased region" description="Basic residues" evidence="1">
    <location>
        <begin position="186"/>
        <end position="195"/>
    </location>
</feature>
<feature type="compositionally biased region" description="Polar residues" evidence="1">
    <location>
        <begin position="154"/>
        <end position="165"/>
    </location>
</feature>
<feature type="compositionally biased region" description="Low complexity" evidence="1">
    <location>
        <begin position="215"/>
        <end position="227"/>
    </location>
</feature>
<reference evidence="2 3" key="1">
    <citation type="submission" date="2019-01" db="EMBL/GenBank/DDBJ databases">
        <title>Sequencing of cultivated peanut Arachis hypogaea provides insights into genome evolution and oil improvement.</title>
        <authorList>
            <person name="Chen X."/>
        </authorList>
    </citation>
    <scope>NUCLEOTIDE SEQUENCE [LARGE SCALE GENOMIC DNA]</scope>
    <source>
        <strain evidence="3">cv. Fuhuasheng</strain>
        <tissue evidence="2">Leaves</tissue>
    </source>
</reference>